<name>F6EPT7_HOYSD</name>
<feature type="domain" description="Glycoside hydrolase family 65 C-terminal" evidence="8">
    <location>
        <begin position="724"/>
        <end position="785"/>
    </location>
</feature>
<dbReference type="STRING" id="443218.AS9A_2117"/>
<dbReference type="AlphaFoldDB" id="F6EPT7"/>
<reference evidence="10 11" key="1">
    <citation type="journal article" date="2011" name="J. Bacteriol.">
        <title>Complete genome sequence of Amycolicicoccus subflavus DQS3-9A1T, an actinomycete isolated from crude oil-polluted soil.</title>
        <authorList>
            <person name="Cai M."/>
            <person name="Chen W.M."/>
            <person name="Nie Y."/>
            <person name="Chi C.Q."/>
            <person name="Wang Y.N."/>
            <person name="Tang Y.Q."/>
            <person name="Li G.Y."/>
            <person name="Wu X.L."/>
        </authorList>
    </citation>
    <scope>NUCLEOTIDE SEQUENCE [LARGE SCALE GENOMIC DNA]</scope>
    <source>
        <strain evidence="11">DSM 45089 / DQS3-9A1</strain>
    </source>
</reference>
<feature type="binding site" evidence="6">
    <location>
        <begin position="356"/>
        <end position="357"/>
    </location>
    <ligand>
        <name>substrate</name>
    </ligand>
</feature>
<organism evidence="10 11">
    <name type="scientific">Hoyosella subflava (strain DSM 45089 / JCM 17490 / NBRC 109087 / DQS3-9A1)</name>
    <name type="common">Amycolicicoccus subflavus</name>
    <dbReference type="NCBI Taxonomy" id="443218"/>
    <lineage>
        <taxon>Bacteria</taxon>
        <taxon>Bacillati</taxon>
        <taxon>Actinomycetota</taxon>
        <taxon>Actinomycetes</taxon>
        <taxon>Mycobacteriales</taxon>
        <taxon>Hoyosellaceae</taxon>
        <taxon>Hoyosella</taxon>
    </lineage>
</organism>
<keyword evidence="11" id="KW-1185">Reference proteome</keyword>
<evidence type="ECO:0000256" key="6">
    <source>
        <dbReference type="PIRSR" id="PIRSR036289-51"/>
    </source>
</evidence>
<dbReference type="eggNOG" id="COG1554">
    <property type="taxonomic scope" value="Bacteria"/>
</dbReference>
<keyword evidence="3" id="KW-0808">Transferase</keyword>
<feature type="domain" description="Glycoside hydrolase family 65 central catalytic" evidence="7">
    <location>
        <begin position="319"/>
        <end position="714"/>
    </location>
</feature>
<dbReference type="FunFam" id="1.50.10.10:FF:000053">
    <property type="entry name" value="Putative glycosyl hydrolase"/>
    <property type="match status" value="1"/>
</dbReference>
<dbReference type="GO" id="GO:0004553">
    <property type="term" value="F:hydrolase activity, hydrolyzing O-glycosyl compounds"/>
    <property type="evidence" value="ECO:0007669"/>
    <property type="project" value="TreeGrafter"/>
</dbReference>
<evidence type="ECO:0000256" key="4">
    <source>
        <dbReference type="ARBA" id="ARBA00023295"/>
    </source>
</evidence>
<dbReference type="InterPro" id="IPR008928">
    <property type="entry name" value="6-hairpin_glycosidase_sf"/>
</dbReference>
<dbReference type="KEGG" id="asd:AS9A_2117"/>
<evidence type="ECO:0000259" key="9">
    <source>
        <dbReference type="Pfam" id="PF03636"/>
    </source>
</evidence>
<dbReference type="PIRSF" id="PIRSF036289">
    <property type="entry name" value="Glycosyl_hydrolase_malt_phosph"/>
    <property type="match status" value="1"/>
</dbReference>
<dbReference type="InterPro" id="IPR005194">
    <property type="entry name" value="Glyco_hydro_65_C"/>
</dbReference>
<comment type="similarity">
    <text evidence="1">Belongs to the glycosyl hydrolase 65 family.</text>
</comment>
<dbReference type="InterPro" id="IPR037018">
    <property type="entry name" value="GH65_N"/>
</dbReference>
<evidence type="ECO:0000256" key="2">
    <source>
        <dbReference type="ARBA" id="ARBA00022676"/>
    </source>
</evidence>
<proteinExistence type="inferred from homology"/>
<dbReference type="SUPFAM" id="SSF48208">
    <property type="entry name" value="Six-hairpin glycosidases"/>
    <property type="match status" value="1"/>
</dbReference>
<evidence type="ECO:0000259" key="8">
    <source>
        <dbReference type="Pfam" id="PF03633"/>
    </source>
</evidence>
<keyword evidence="4" id="KW-0326">Glycosidase</keyword>
<dbReference type="InterPro" id="IPR005196">
    <property type="entry name" value="Glyco_hydro_65_N"/>
</dbReference>
<evidence type="ECO:0000256" key="3">
    <source>
        <dbReference type="ARBA" id="ARBA00022679"/>
    </source>
</evidence>
<evidence type="ECO:0000259" key="7">
    <source>
        <dbReference type="Pfam" id="PF03632"/>
    </source>
</evidence>
<gene>
    <name evidence="10" type="ordered locus">AS9A_2117</name>
</gene>
<dbReference type="GO" id="GO:0030246">
    <property type="term" value="F:carbohydrate binding"/>
    <property type="evidence" value="ECO:0007669"/>
    <property type="project" value="InterPro"/>
</dbReference>
<dbReference type="InterPro" id="IPR017045">
    <property type="entry name" value="Malt_Pase/Glycosyl_Hdrlase"/>
</dbReference>
<feature type="active site" description="Proton donor" evidence="5">
    <location>
        <position position="495"/>
    </location>
</feature>
<evidence type="ECO:0000256" key="1">
    <source>
        <dbReference type="ARBA" id="ARBA00006768"/>
    </source>
</evidence>
<keyword evidence="4" id="KW-0378">Hydrolase</keyword>
<dbReference type="SUPFAM" id="SSF74650">
    <property type="entry name" value="Galactose mutarotase-like"/>
    <property type="match status" value="1"/>
</dbReference>
<dbReference type="Pfam" id="PF03633">
    <property type="entry name" value="Glyco_hydro_65C"/>
    <property type="match status" value="1"/>
</dbReference>
<protein>
    <submittedName>
        <fullName evidence="10">Trehalose-phosphatase</fullName>
    </submittedName>
</protein>
<dbReference type="HOGENOM" id="CLU_006285_1_1_11"/>
<feature type="binding site" evidence="6">
    <location>
        <begin position="615"/>
        <end position="616"/>
    </location>
    <ligand>
        <name>substrate</name>
    </ligand>
</feature>
<sequence length="797" mass="89647">MVDTWHLVFDHYDPASEKLREALCTVGNGYFACRGAAPEVSANQTHYPGTYIAGLFNRLTDVIAGTTISNESLVNITNWLPLNFRAGESGRWFDIDRTDVLEYRQDLDMQRAVLERIVKVRDESGRITKLIQRRFVSMDSPHVAALQVTIRPENWSGSLEVRSALDGGIRNDLVERYRDLSSVHLSSVETTFLTHDSVLIEAQTSESRIRIAVASRTQVRHDHNAESAEYRPFRTSAEIGHIISVPVTAGQEVTFDKVVTVFTGRDNACGSPSVAAARWLPRQGSFRALLGKHTTAWKRLWEQFGIDVDGDERTQRVIRLHLLHVLQTLSPHVADLDVGVPARGLHGEAYRGHIFWDDLFVFPVLNLRLPALTAALSRYRYRRLPEARHAAFVAGYQGAMFPWQSGSDGREESQTLHLNPRSGRWNVDASQRAHHVGLAIAYNVWQYYQATADHEFLADYGAEILVEIARFWASRTEFDTTRQRFVIRGVIGPDEFHSGYPEAPYDGIDNNAYTNVLTAWTLRKAGESLSLISAQSRAELFAALHIDEGEIARWDHISRRIFVPFHDGVICQFERYETLRELDWGQYRSRHGDIQRLDRILEAEGEDVNSYQASKQADVLMLFYLFSSSELLEVFSHLGYQVTPDIIPRTIEYYLPRTSHGSTLSAAVHAWVLARSRRSHTKDFYSDLLDADLTDIQGGTTSEGIHLAAMAGSVDILQRCFSGLELRDDRIILNPCYPESLGTVQFGLRYRGSRLTVRAKGTTVEVCSAPGPGLPVRIDCNGATADLPPGSCEVFAL</sequence>
<dbReference type="GO" id="GO:0005975">
    <property type="term" value="P:carbohydrate metabolic process"/>
    <property type="evidence" value="ECO:0007669"/>
    <property type="project" value="InterPro"/>
</dbReference>
<dbReference type="PANTHER" id="PTHR11051:SF8">
    <property type="entry name" value="PROTEIN-GLUCOSYLGALACTOSYLHYDROXYLYSINE GLUCOSIDASE"/>
    <property type="match status" value="1"/>
</dbReference>
<dbReference type="Proteomes" id="UP000009235">
    <property type="component" value="Chromosome"/>
</dbReference>
<accession>F6EPT7</accession>
<dbReference type="OrthoDB" id="9816160at2"/>
<dbReference type="InterPro" id="IPR005195">
    <property type="entry name" value="Glyco_hydro_65_M"/>
</dbReference>
<evidence type="ECO:0000313" key="10">
    <source>
        <dbReference type="EMBL" id="AEF40566.1"/>
    </source>
</evidence>
<dbReference type="Pfam" id="PF03636">
    <property type="entry name" value="Glyco_hydro_65N"/>
    <property type="match status" value="1"/>
</dbReference>
<dbReference type="Pfam" id="PF03632">
    <property type="entry name" value="Glyco_hydro_65m"/>
    <property type="match status" value="1"/>
</dbReference>
<dbReference type="GO" id="GO:0016757">
    <property type="term" value="F:glycosyltransferase activity"/>
    <property type="evidence" value="ECO:0007669"/>
    <property type="project" value="UniProtKB-KW"/>
</dbReference>
<evidence type="ECO:0000313" key="11">
    <source>
        <dbReference type="Proteomes" id="UP000009235"/>
    </source>
</evidence>
<dbReference type="InterPro" id="IPR012341">
    <property type="entry name" value="6hp_glycosidase-like_sf"/>
</dbReference>
<keyword evidence="2" id="KW-0328">Glycosyltransferase</keyword>
<dbReference type="Gene3D" id="2.60.420.10">
    <property type="entry name" value="Maltose phosphorylase, domain 3"/>
    <property type="match status" value="1"/>
</dbReference>
<dbReference type="EMBL" id="CP002786">
    <property type="protein sequence ID" value="AEF40566.1"/>
    <property type="molecule type" value="Genomic_DNA"/>
</dbReference>
<dbReference type="PANTHER" id="PTHR11051">
    <property type="entry name" value="GLYCOSYL HYDROLASE-RELATED"/>
    <property type="match status" value="1"/>
</dbReference>
<feature type="domain" description="Glycoside hydrolase family 65 N-terminal" evidence="9">
    <location>
        <begin position="10"/>
        <end position="265"/>
    </location>
</feature>
<dbReference type="InterPro" id="IPR011013">
    <property type="entry name" value="Gal_mutarotase_sf_dom"/>
</dbReference>
<dbReference type="RefSeq" id="WP_013806915.1">
    <property type="nucleotide sequence ID" value="NC_015564.1"/>
</dbReference>
<evidence type="ECO:0000256" key="5">
    <source>
        <dbReference type="PIRSR" id="PIRSR036289-50"/>
    </source>
</evidence>
<dbReference type="Gene3D" id="2.70.98.40">
    <property type="entry name" value="Glycoside hydrolase, family 65, N-terminal domain"/>
    <property type="match status" value="1"/>
</dbReference>
<dbReference type="Gene3D" id="1.50.10.10">
    <property type="match status" value="1"/>
</dbReference>